<dbReference type="RefSeq" id="WP_332901630.1">
    <property type="nucleotide sequence ID" value="NZ_JBAGLP010000116.1"/>
</dbReference>
<evidence type="ECO:0000313" key="2">
    <source>
        <dbReference type="EMBL" id="MEG3614911.1"/>
    </source>
</evidence>
<reference evidence="2" key="2">
    <citation type="submission" date="2024-02" db="EMBL/GenBank/DDBJ databases">
        <authorList>
            <person name="Prathaban M."/>
            <person name="Mythili R."/>
            <person name="Sharmila Devi N."/>
            <person name="Sobanaa M."/>
            <person name="Prathiviraj R."/>
            <person name="Selvin J."/>
        </authorList>
    </citation>
    <scope>NUCLEOTIDE SEQUENCE</scope>
    <source>
        <strain evidence="2">MP1014</strain>
    </source>
</reference>
<accession>A0ABU7Z6F0</accession>
<keyword evidence="1" id="KW-0472">Membrane</keyword>
<dbReference type="Proteomes" id="UP001310387">
    <property type="component" value="Unassembled WGS sequence"/>
</dbReference>
<dbReference type="SUPFAM" id="SSF48452">
    <property type="entry name" value="TPR-like"/>
    <property type="match status" value="1"/>
</dbReference>
<reference evidence="2" key="1">
    <citation type="journal article" date="2024" name="Antonie Van Leeuwenhoek">
        <title>Isoptericola haloaureus sp. nov., a dimorphic actinobacterium isolated from mangrove sediments of southeast India, implicating biosaline agricultural significance through nitrogen fixation and salt tolerance genes.</title>
        <authorList>
            <person name="Prathaban M."/>
            <person name="Prathiviraj R."/>
            <person name="Ravichandran M."/>
            <person name="Natarajan S.D."/>
            <person name="Sobanaa M."/>
            <person name="Hari Krishna Kumar S."/>
            <person name="Chandrasekar V."/>
            <person name="Selvin J."/>
        </authorList>
    </citation>
    <scope>NUCLEOTIDE SEQUENCE</scope>
    <source>
        <strain evidence="2">MP1014</strain>
    </source>
</reference>
<dbReference type="Gene3D" id="1.25.40.10">
    <property type="entry name" value="Tetratricopeptide repeat domain"/>
    <property type="match status" value="1"/>
</dbReference>
<sequence>MTTEDGSSPPARRRPPRGLVGALAVTFLLAIYVWAIAGRGVAMVASGEPVLVAIGAAALVVPLLVVGLIAREFWLAARVQRMADVLADAGELPVDDLPRSPGGRIDRDAADAAFTEAQAAVEAEPESWRAWYHLAFAYDAARDRRRARAALRKASSLFTG</sequence>
<feature type="transmembrane region" description="Helical" evidence="1">
    <location>
        <begin position="18"/>
        <end position="37"/>
    </location>
</feature>
<comment type="caution">
    <text evidence="2">The sequence shown here is derived from an EMBL/GenBank/DDBJ whole genome shotgun (WGS) entry which is preliminary data.</text>
</comment>
<organism evidence="2 3">
    <name type="scientific">Isoptericola haloaureus</name>
    <dbReference type="NCBI Taxonomy" id="1542902"/>
    <lineage>
        <taxon>Bacteria</taxon>
        <taxon>Bacillati</taxon>
        <taxon>Actinomycetota</taxon>
        <taxon>Actinomycetes</taxon>
        <taxon>Micrococcales</taxon>
        <taxon>Promicromonosporaceae</taxon>
        <taxon>Isoptericola</taxon>
    </lineage>
</organism>
<feature type="transmembrane region" description="Helical" evidence="1">
    <location>
        <begin position="49"/>
        <end position="70"/>
    </location>
</feature>
<keyword evidence="1" id="KW-0812">Transmembrane</keyword>
<protein>
    <recommendedName>
        <fullName evidence="4">Tetratricopeptide repeat protein</fullName>
    </recommendedName>
</protein>
<evidence type="ECO:0000256" key="1">
    <source>
        <dbReference type="SAM" id="Phobius"/>
    </source>
</evidence>
<keyword evidence="3" id="KW-1185">Reference proteome</keyword>
<evidence type="ECO:0000313" key="3">
    <source>
        <dbReference type="Proteomes" id="UP001310387"/>
    </source>
</evidence>
<keyword evidence="1" id="KW-1133">Transmembrane helix</keyword>
<dbReference type="InterPro" id="IPR011990">
    <property type="entry name" value="TPR-like_helical_dom_sf"/>
</dbReference>
<evidence type="ECO:0008006" key="4">
    <source>
        <dbReference type="Google" id="ProtNLM"/>
    </source>
</evidence>
<dbReference type="EMBL" id="JBAGLP010000116">
    <property type="protein sequence ID" value="MEG3614911.1"/>
    <property type="molecule type" value="Genomic_DNA"/>
</dbReference>
<proteinExistence type="predicted"/>
<gene>
    <name evidence="2" type="ORF">V5O49_07220</name>
</gene>
<name>A0ABU7Z6F0_9MICO</name>